<keyword evidence="2" id="KW-0396">Initiation factor</keyword>
<dbReference type="AlphaFoldDB" id="A0A653CBG4"/>
<dbReference type="Pfam" id="PF10255">
    <property type="entry name" value="Paf67"/>
    <property type="match status" value="1"/>
</dbReference>
<protein>
    <recommendedName>
        <fullName evidence="6">Eukaryotic translation initiation factor 3 subunit L</fullName>
    </recommendedName>
</protein>
<dbReference type="OrthoDB" id="15082at2759"/>
<dbReference type="GO" id="GO:0003743">
    <property type="term" value="F:translation initiation factor activity"/>
    <property type="evidence" value="ECO:0007669"/>
    <property type="project" value="UniProtKB-KW"/>
</dbReference>
<evidence type="ECO:0000313" key="5">
    <source>
        <dbReference type="Proteomes" id="UP000410492"/>
    </source>
</evidence>
<keyword evidence="5" id="KW-1185">Reference proteome</keyword>
<dbReference type="PANTHER" id="PTHR13242">
    <property type="entry name" value="EUKARYOTIC TRANSLATION INITIATION FACTOR 3"/>
    <property type="match status" value="1"/>
</dbReference>
<keyword evidence="1" id="KW-0963">Cytoplasm</keyword>
<evidence type="ECO:0000256" key="3">
    <source>
        <dbReference type="ARBA" id="ARBA00022917"/>
    </source>
</evidence>
<name>A0A653CBG4_CALMS</name>
<keyword evidence="3" id="KW-0648">Protein biosynthesis</keyword>
<evidence type="ECO:0000256" key="2">
    <source>
        <dbReference type="ARBA" id="ARBA00022540"/>
    </source>
</evidence>
<evidence type="ECO:0000256" key="1">
    <source>
        <dbReference type="ARBA" id="ARBA00022490"/>
    </source>
</evidence>
<dbReference type="Proteomes" id="UP000410492">
    <property type="component" value="Unassembled WGS sequence"/>
</dbReference>
<evidence type="ECO:0000313" key="4">
    <source>
        <dbReference type="EMBL" id="VEN44724.1"/>
    </source>
</evidence>
<reference evidence="4 5" key="1">
    <citation type="submission" date="2019-01" db="EMBL/GenBank/DDBJ databases">
        <authorList>
            <person name="Sayadi A."/>
        </authorList>
    </citation>
    <scope>NUCLEOTIDE SEQUENCE [LARGE SCALE GENOMIC DNA]</scope>
</reference>
<dbReference type="PANTHER" id="PTHR13242:SF0">
    <property type="entry name" value="EUKARYOTIC TRANSLATION INITIATION FACTOR 3 SUBUNIT L"/>
    <property type="match status" value="1"/>
</dbReference>
<dbReference type="InterPro" id="IPR019382">
    <property type="entry name" value="eIF3l"/>
</dbReference>
<sequence>MSKGYDDYDQGEDYEYEESGTKLREQVKNFLIYFRNSVNDGLIFELQALYEHTWPKLTEEYFDKRPWPDPDEVAAAVGNDYVFMILYKELYFRHIYARLPGGPTPDQRFQSFFNYCNLFNYILNAEEPVPMELPDVWLWELIDEFVYQFQSFAQYRARLQKKTPQELQNLNANNKVWNILCVLNVLHSLVDKSNIKQQLEVYASGGDPDSVAGEYGRHSLYKMFGYFSLIGLLRLHSLMGDYYQAIKVIRIDIL</sequence>
<proteinExistence type="predicted"/>
<organism evidence="4 5">
    <name type="scientific">Callosobruchus maculatus</name>
    <name type="common">Southern cowpea weevil</name>
    <name type="synonym">Pulse bruchid</name>
    <dbReference type="NCBI Taxonomy" id="64391"/>
    <lineage>
        <taxon>Eukaryota</taxon>
        <taxon>Metazoa</taxon>
        <taxon>Ecdysozoa</taxon>
        <taxon>Arthropoda</taxon>
        <taxon>Hexapoda</taxon>
        <taxon>Insecta</taxon>
        <taxon>Pterygota</taxon>
        <taxon>Neoptera</taxon>
        <taxon>Endopterygota</taxon>
        <taxon>Coleoptera</taxon>
        <taxon>Polyphaga</taxon>
        <taxon>Cucujiformia</taxon>
        <taxon>Chrysomeloidea</taxon>
        <taxon>Chrysomelidae</taxon>
        <taxon>Bruchinae</taxon>
        <taxon>Bruchini</taxon>
        <taxon>Callosobruchus</taxon>
    </lineage>
</organism>
<gene>
    <name evidence="4" type="ORF">CALMAC_LOCUS7413</name>
</gene>
<dbReference type="GO" id="GO:0005852">
    <property type="term" value="C:eukaryotic translation initiation factor 3 complex"/>
    <property type="evidence" value="ECO:0007669"/>
    <property type="project" value="InterPro"/>
</dbReference>
<evidence type="ECO:0008006" key="6">
    <source>
        <dbReference type="Google" id="ProtNLM"/>
    </source>
</evidence>
<dbReference type="EMBL" id="CAACVG010007297">
    <property type="protein sequence ID" value="VEN44724.1"/>
    <property type="molecule type" value="Genomic_DNA"/>
</dbReference>
<accession>A0A653CBG4</accession>